<keyword evidence="4" id="KW-1185">Reference proteome</keyword>
<evidence type="ECO:0000313" key="4">
    <source>
        <dbReference type="Proteomes" id="UP000734218"/>
    </source>
</evidence>
<dbReference type="InterPro" id="IPR049449">
    <property type="entry name" value="TesB_ACOT8-like_N"/>
</dbReference>
<evidence type="ECO:0000259" key="1">
    <source>
        <dbReference type="Pfam" id="PF13622"/>
    </source>
</evidence>
<protein>
    <submittedName>
        <fullName evidence="3">Acyl-CoA thioesterase</fullName>
    </submittedName>
</protein>
<gene>
    <name evidence="3" type="ORF">GGR88_000627</name>
</gene>
<accession>A0ABX0XII3</accession>
<sequence length="255" mass="27151">MSLPAILDALIDDGGVLHAAIPDGWRQGRTAYGGLTAALALAAVRHRAGALPPLRSAQIAFAGPVEAEATVVAGLLRRGRTAAFWGADVTGAKGFGTRATFVFMDAQPSHIDHRAAPFTPSRRPGDAPTFAFPPAFAQNFDYRFAEQRPDTPRADIACWVRLKDRAGIDPQVELLCIGDALPPAAIMLASTVGPLSSLTWQLNFNTPDPQTDDGWWLLRSTSDHAEGGITTQHMGIWNAAGDPVLSATQTIALFF</sequence>
<name>A0ABX0XII3_9SPHN</name>
<organism evidence="3 4">
    <name type="scientific">Sphingomonas jejuensis</name>
    <dbReference type="NCBI Taxonomy" id="904715"/>
    <lineage>
        <taxon>Bacteria</taxon>
        <taxon>Pseudomonadati</taxon>
        <taxon>Pseudomonadota</taxon>
        <taxon>Alphaproteobacteria</taxon>
        <taxon>Sphingomonadales</taxon>
        <taxon>Sphingomonadaceae</taxon>
        <taxon>Sphingomonas</taxon>
    </lineage>
</organism>
<evidence type="ECO:0000313" key="3">
    <source>
        <dbReference type="EMBL" id="NJC33153.1"/>
    </source>
</evidence>
<dbReference type="SUPFAM" id="SSF54637">
    <property type="entry name" value="Thioesterase/thiol ester dehydrase-isomerase"/>
    <property type="match status" value="2"/>
</dbReference>
<feature type="domain" description="Acyl-CoA thioesterase-like N-terminal HotDog" evidence="1">
    <location>
        <begin position="21"/>
        <end position="103"/>
    </location>
</feature>
<dbReference type="EMBL" id="JAATJE010000001">
    <property type="protein sequence ID" value="NJC33153.1"/>
    <property type="molecule type" value="Genomic_DNA"/>
</dbReference>
<evidence type="ECO:0000259" key="2">
    <source>
        <dbReference type="Pfam" id="PF20789"/>
    </source>
</evidence>
<dbReference type="InterPro" id="IPR029069">
    <property type="entry name" value="HotDog_dom_sf"/>
</dbReference>
<feature type="domain" description="Acyl-CoA thioesterase-like C-terminal" evidence="2">
    <location>
        <begin position="127"/>
        <end position="251"/>
    </location>
</feature>
<proteinExistence type="predicted"/>
<dbReference type="Pfam" id="PF20789">
    <property type="entry name" value="4HBT_3C"/>
    <property type="match status" value="1"/>
</dbReference>
<dbReference type="Pfam" id="PF13622">
    <property type="entry name" value="4HBT_3"/>
    <property type="match status" value="1"/>
</dbReference>
<reference evidence="3 4" key="1">
    <citation type="submission" date="2020-03" db="EMBL/GenBank/DDBJ databases">
        <title>Genomic Encyclopedia of Type Strains, Phase IV (KMG-IV): sequencing the most valuable type-strain genomes for metagenomic binning, comparative biology and taxonomic classification.</title>
        <authorList>
            <person name="Goeker M."/>
        </authorList>
    </citation>
    <scope>NUCLEOTIDE SEQUENCE [LARGE SCALE GENOMIC DNA]</scope>
    <source>
        <strain evidence="3 4">DSM 27651</strain>
    </source>
</reference>
<comment type="caution">
    <text evidence="3">The sequence shown here is derived from an EMBL/GenBank/DDBJ whole genome shotgun (WGS) entry which is preliminary data.</text>
</comment>
<dbReference type="InterPro" id="IPR049450">
    <property type="entry name" value="ACOT8-like_C"/>
</dbReference>
<dbReference type="Proteomes" id="UP000734218">
    <property type="component" value="Unassembled WGS sequence"/>
</dbReference>
<dbReference type="Gene3D" id="2.40.160.210">
    <property type="entry name" value="Acyl-CoA thioesterase, double hotdog domain"/>
    <property type="match status" value="1"/>
</dbReference>
<dbReference type="RefSeq" id="WP_167952911.1">
    <property type="nucleotide sequence ID" value="NZ_JAATJE010000001.1"/>
</dbReference>
<dbReference type="InterPro" id="IPR042171">
    <property type="entry name" value="Acyl-CoA_hotdog"/>
</dbReference>